<sequence>MQIFFNPEIYSSDFATPLPAVIDKCIQSAPIDTRRALYKGWSLAAEMKIWWGWSNVWKEGGRRFKLECRGWSMLVKKLRVLGVLPLAEYRGVFSPARQGVFQGGDCQRVFCRGG</sequence>
<dbReference type="EMBL" id="QGNW01000816">
    <property type="protein sequence ID" value="RVW61678.1"/>
    <property type="molecule type" value="Genomic_DNA"/>
</dbReference>
<dbReference type="InterPro" id="IPR043129">
    <property type="entry name" value="ATPase_NBD"/>
</dbReference>
<gene>
    <name evidence="1" type="primary">ARP3_7</name>
    <name evidence="1" type="ORF">CK203_065828</name>
</gene>
<accession>A0A438FP00</accession>
<reference evidence="1 2" key="1">
    <citation type="journal article" date="2018" name="PLoS Genet.">
        <title>Population sequencing reveals clonal diversity and ancestral inbreeding in the grapevine cultivar Chardonnay.</title>
        <authorList>
            <person name="Roach M.J."/>
            <person name="Johnson D.L."/>
            <person name="Bohlmann J."/>
            <person name="van Vuuren H.J."/>
            <person name="Jones S.J."/>
            <person name="Pretorius I.S."/>
            <person name="Schmidt S.A."/>
            <person name="Borneman A.R."/>
        </authorList>
    </citation>
    <scope>NUCLEOTIDE SEQUENCE [LARGE SCALE GENOMIC DNA]</scope>
    <source>
        <strain evidence="2">cv. Chardonnay</strain>
        <tissue evidence="1">Leaf</tissue>
    </source>
</reference>
<dbReference type="AlphaFoldDB" id="A0A438FP00"/>
<organism evidence="1 2">
    <name type="scientific">Vitis vinifera</name>
    <name type="common">Grape</name>
    <dbReference type="NCBI Taxonomy" id="29760"/>
    <lineage>
        <taxon>Eukaryota</taxon>
        <taxon>Viridiplantae</taxon>
        <taxon>Streptophyta</taxon>
        <taxon>Embryophyta</taxon>
        <taxon>Tracheophyta</taxon>
        <taxon>Spermatophyta</taxon>
        <taxon>Magnoliopsida</taxon>
        <taxon>eudicotyledons</taxon>
        <taxon>Gunneridae</taxon>
        <taxon>Pentapetalae</taxon>
        <taxon>rosids</taxon>
        <taxon>Vitales</taxon>
        <taxon>Vitaceae</taxon>
        <taxon>Viteae</taxon>
        <taxon>Vitis</taxon>
    </lineage>
</organism>
<dbReference type="Proteomes" id="UP000288805">
    <property type="component" value="Unassembled WGS sequence"/>
</dbReference>
<name>A0A438FP00_VITVI</name>
<protein>
    <submittedName>
        <fullName evidence="1">Actin-related protein 3</fullName>
    </submittedName>
</protein>
<proteinExistence type="predicted"/>
<dbReference type="SUPFAM" id="SSF53067">
    <property type="entry name" value="Actin-like ATPase domain"/>
    <property type="match status" value="1"/>
</dbReference>
<evidence type="ECO:0000313" key="2">
    <source>
        <dbReference type="Proteomes" id="UP000288805"/>
    </source>
</evidence>
<evidence type="ECO:0000313" key="1">
    <source>
        <dbReference type="EMBL" id="RVW61678.1"/>
    </source>
</evidence>
<dbReference type="Gene3D" id="3.30.420.40">
    <property type="match status" value="1"/>
</dbReference>
<comment type="caution">
    <text evidence="1">The sequence shown here is derived from an EMBL/GenBank/DDBJ whole genome shotgun (WGS) entry which is preliminary data.</text>
</comment>